<keyword evidence="4 9" id="KW-0997">Cell inner membrane</keyword>
<evidence type="ECO:0000256" key="7">
    <source>
        <dbReference type="ARBA" id="ARBA00023136"/>
    </source>
</evidence>
<keyword evidence="2 9" id="KW-0813">Transport</keyword>
<dbReference type="PANTHER" id="PTHR35011:SF2">
    <property type="entry name" value="2,3-DIKETO-L-GULONATE TRAP TRANSPORTER SMALL PERMEASE PROTEIN YIAM"/>
    <property type="match status" value="1"/>
</dbReference>
<reference evidence="11 12" key="1">
    <citation type="submission" date="2017-09" db="EMBL/GenBank/DDBJ databases">
        <title>Biodiversity and function of Thalassospira species in the particle-attached aromatic-hydrocarbon-degrading consortia from the surface seawater of the China South Sea.</title>
        <authorList>
            <person name="Dong C."/>
            <person name="Lai Q."/>
            <person name="Shao Z."/>
        </authorList>
    </citation>
    <scope>NUCLEOTIDE SEQUENCE [LARGE SCALE GENOMIC DNA]</scope>
    <source>
        <strain evidence="11 12">139Z-12</strain>
    </source>
</reference>
<protein>
    <recommendedName>
        <fullName evidence="9">TRAP transporter small permease protein</fullName>
    </recommendedName>
</protein>
<evidence type="ECO:0000256" key="2">
    <source>
        <dbReference type="ARBA" id="ARBA00022448"/>
    </source>
</evidence>
<dbReference type="AlphaFoldDB" id="A0A2N3L7D1"/>
<feature type="transmembrane region" description="Helical" evidence="9">
    <location>
        <begin position="85"/>
        <end position="107"/>
    </location>
</feature>
<dbReference type="Proteomes" id="UP000233332">
    <property type="component" value="Unassembled WGS sequence"/>
</dbReference>
<evidence type="ECO:0000256" key="8">
    <source>
        <dbReference type="ARBA" id="ARBA00038436"/>
    </source>
</evidence>
<dbReference type="EMBL" id="NXGX01000003">
    <property type="protein sequence ID" value="PKR58783.1"/>
    <property type="molecule type" value="Genomic_DNA"/>
</dbReference>
<dbReference type="InterPro" id="IPR055348">
    <property type="entry name" value="DctQ"/>
</dbReference>
<dbReference type="Pfam" id="PF04290">
    <property type="entry name" value="DctQ"/>
    <property type="match status" value="1"/>
</dbReference>
<comment type="caution">
    <text evidence="11">The sequence shown here is derived from an EMBL/GenBank/DDBJ whole genome shotgun (WGS) entry which is preliminary data.</text>
</comment>
<keyword evidence="3" id="KW-1003">Cell membrane</keyword>
<feature type="transmembrane region" description="Helical" evidence="9">
    <location>
        <begin position="127"/>
        <end position="148"/>
    </location>
</feature>
<dbReference type="GO" id="GO:0005886">
    <property type="term" value="C:plasma membrane"/>
    <property type="evidence" value="ECO:0007669"/>
    <property type="project" value="UniProtKB-SubCell"/>
</dbReference>
<dbReference type="GO" id="GO:0022857">
    <property type="term" value="F:transmembrane transporter activity"/>
    <property type="evidence" value="ECO:0007669"/>
    <property type="project" value="UniProtKB-UniRule"/>
</dbReference>
<dbReference type="InterPro" id="IPR007387">
    <property type="entry name" value="TRAP_DctQ"/>
</dbReference>
<name>A0A2N3L7D1_9PROT</name>
<comment type="subcellular location">
    <subcellularLocation>
        <location evidence="1 9">Cell inner membrane</location>
        <topology evidence="1 9">Multi-pass membrane protein</topology>
    </subcellularLocation>
</comment>
<comment type="similarity">
    <text evidence="8 9">Belongs to the TRAP transporter small permease family.</text>
</comment>
<evidence type="ECO:0000256" key="5">
    <source>
        <dbReference type="ARBA" id="ARBA00022692"/>
    </source>
</evidence>
<evidence type="ECO:0000256" key="9">
    <source>
        <dbReference type="RuleBase" id="RU369079"/>
    </source>
</evidence>
<keyword evidence="12" id="KW-1185">Reference proteome</keyword>
<feature type="transmembrane region" description="Helical" evidence="9">
    <location>
        <begin position="43"/>
        <end position="64"/>
    </location>
</feature>
<evidence type="ECO:0000256" key="3">
    <source>
        <dbReference type="ARBA" id="ARBA00022475"/>
    </source>
</evidence>
<evidence type="ECO:0000313" key="12">
    <source>
        <dbReference type="Proteomes" id="UP000233332"/>
    </source>
</evidence>
<keyword evidence="6 9" id="KW-1133">Transmembrane helix</keyword>
<keyword evidence="7 9" id="KW-0472">Membrane</keyword>
<evidence type="ECO:0000259" key="10">
    <source>
        <dbReference type="Pfam" id="PF04290"/>
    </source>
</evidence>
<dbReference type="GO" id="GO:0015740">
    <property type="term" value="P:C4-dicarboxylate transport"/>
    <property type="evidence" value="ECO:0007669"/>
    <property type="project" value="TreeGrafter"/>
</dbReference>
<feature type="domain" description="Tripartite ATP-independent periplasmic transporters DctQ component" evidence="10">
    <location>
        <begin position="23"/>
        <end position="152"/>
    </location>
</feature>
<keyword evidence="5 9" id="KW-0812">Transmembrane</keyword>
<comment type="function">
    <text evidence="9">Part of the tripartite ATP-independent periplasmic (TRAP) transport system.</text>
</comment>
<accession>A0A2N3L7D1</accession>
<proteinExistence type="inferred from homology"/>
<gene>
    <name evidence="11" type="ORF">COO92_07960</name>
</gene>
<sequence length="175" mass="19885">MPDLSKHFRKGAELVAVTLFIAMFGTFLLQIFARYVLNNPLGWTVEVCIILYIWLVFWTSAFLLREHDHVSFNMLFLMAPTRGRRVMAILGLGCITVAFIAGFPVIVDYVMFMRIEKAPVTRISLDYVYAIFPVFMAALIIRGVMSLWRLMRADSCDRELAAIAGDVPDIKEPTA</sequence>
<comment type="subunit">
    <text evidence="9">The complex comprises the extracytoplasmic solute receptor protein and the two transmembrane proteins.</text>
</comment>
<dbReference type="RefSeq" id="WP_101301236.1">
    <property type="nucleotide sequence ID" value="NZ_NXGX01000003.1"/>
</dbReference>
<evidence type="ECO:0000256" key="4">
    <source>
        <dbReference type="ARBA" id="ARBA00022519"/>
    </source>
</evidence>
<evidence type="ECO:0000313" key="11">
    <source>
        <dbReference type="EMBL" id="PKR58783.1"/>
    </source>
</evidence>
<evidence type="ECO:0000256" key="6">
    <source>
        <dbReference type="ARBA" id="ARBA00022989"/>
    </source>
</evidence>
<dbReference type="PANTHER" id="PTHR35011">
    <property type="entry name" value="2,3-DIKETO-L-GULONATE TRAP TRANSPORTER SMALL PERMEASE PROTEIN YIAM"/>
    <property type="match status" value="1"/>
</dbReference>
<evidence type="ECO:0000256" key="1">
    <source>
        <dbReference type="ARBA" id="ARBA00004429"/>
    </source>
</evidence>
<feature type="transmembrane region" description="Helical" evidence="9">
    <location>
        <begin position="12"/>
        <end position="37"/>
    </location>
</feature>
<organism evidence="11 12">
    <name type="scientific">Thalassospira lohafexi</name>
    <dbReference type="NCBI Taxonomy" id="744227"/>
    <lineage>
        <taxon>Bacteria</taxon>
        <taxon>Pseudomonadati</taxon>
        <taxon>Pseudomonadota</taxon>
        <taxon>Alphaproteobacteria</taxon>
        <taxon>Rhodospirillales</taxon>
        <taxon>Thalassospiraceae</taxon>
        <taxon>Thalassospira</taxon>
    </lineage>
</organism>